<dbReference type="Pfam" id="PF13041">
    <property type="entry name" value="PPR_2"/>
    <property type="match status" value="2"/>
</dbReference>
<dbReference type="GO" id="GO:0003723">
    <property type="term" value="F:RNA binding"/>
    <property type="evidence" value="ECO:0007669"/>
    <property type="project" value="InterPro"/>
</dbReference>
<dbReference type="PANTHER" id="PTHR47926:SF517">
    <property type="entry name" value="TETRATRICOPEPTIDE REPEAT-LIKE SUPERFAMILY PROTEIN"/>
    <property type="match status" value="1"/>
</dbReference>
<feature type="repeat" description="PPR" evidence="3">
    <location>
        <begin position="285"/>
        <end position="319"/>
    </location>
</feature>
<evidence type="ECO:0000259" key="4">
    <source>
        <dbReference type="Pfam" id="PF14432"/>
    </source>
</evidence>
<dbReference type="Gene3D" id="1.25.40.10">
    <property type="entry name" value="Tetratricopeptide repeat domain"/>
    <property type="match status" value="5"/>
</dbReference>
<dbReference type="Pfam" id="PF01535">
    <property type="entry name" value="PPR"/>
    <property type="match status" value="8"/>
</dbReference>
<sequence>MHKLRTWVSYRPPPSLLRSTTIELNRRLNGLSKLGCLEEARNLFDEMPDKDEFTWNTMVAAYANSGRLTDARKLFDESPVKGSITWSGLIAGYCRYGCEVEAFKLFSEMHMEGQRPTQYTMGSVLRLCSMTSSLQRGEQIHGYALKTGNDGNVFVSTGLVDMYAKCMCILEAESLFEKVADAKNHATWTAMLTGYSHNRDSFKAMDFFRHMRTEGVEINQFTFPSILTACAAVLANDFGLQVHGCIVKSGFGSNIFVQSALVDMYAKCRDLKSAKKKLESMEIDDAISWNSLIVGFVNQGLKGEALYTFQRMHAKNMKIDEYTLPSVLNSLASTKDVRNAKSVHCLILKSGFGRYQVVNNALVDVYSKQGNLDSALTIFNHMEGKDVVSWTSLVVGYSHNGSYEESLKLFCAMHVTGSIQLDQLIVANIMSSCAELAIMEFGQQLHAILVKSGLESSLSVDNSLVTMYAKCGAILDANRVFDSMQNRNVITYTALIVGYAQNGKGLYSLLLYDQMISAGIAPDYITFIGLLFACSHTGSLEKGRSYFNSMDNIHGIKPGAEHYACMIDLLGRSGNLSEAKQLLDQMDVEPDATVWKSLLGACRMHKELEMGEMAAKELFELEPKNSMPYVMLSNLYSAAGRWEDAAKIRKLMKCRGISKEPGSSWTQANGRTHTFVSEDRSHPMMARIYSKIDEVIALIKEAGYVPDMSFVLHDMEREGKELGLAYHSEKLALAFGLLVVPSGAVIRIYKNLRVCGDCHTAFKYISSLYDRHIVLRDSNCFHHFVDGKCSCGDYW</sequence>
<feature type="repeat" description="PPR" evidence="3">
    <location>
        <begin position="488"/>
        <end position="522"/>
    </location>
</feature>
<dbReference type="FunFam" id="1.25.40.10:FF:000353">
    <property type="entry name" value="Pentatricopeptide repeat-containing protein At4g39530"/>
    <property type="match status" value="1"/>
</dbReference>
<dbReference type="SUPFAM" id="SSF48452">
    <property type="entry name" value="TPR-like"/>
    <property type="match status" value="1"/>
</dbReference>
<accession>A0AAV0PJ48</accession>
<dbReference type="InterPro" id="IPR046960">
    <property type="entry name" value="PPR_At4g14850-like_plant"/>
</dbReference>
<keyword evidence="2" id="KW-0677">Repeat</keyword>
<evidence type="ECO:0000313" key="5">
    <source>
        <dbReference type="EMBL" id="CAI0470625.1"/>
    </source>
</evidence>
<dbReference type="FunFam" id="1.25.40.10:FF:000452">
    <property type="entry name" value="pentatricopeptide repeat-containing protein At2g03880, mitochondrial"/>
    <property type="match status" value="1"/>
</dbReference>
<dbReference type="InterPro" id="IPR046848">
    <property type="entry name" value="E_motif"/>
</dbReference>
<keyword evidence="6" id="KW-1185">Reference proteome</keyword>
<feature type="domain" description="DYW" evidence="4">
    <location>
        <begin position="703"/>
        <end position="795"/>
    </location>
</feature>
<dbReference type="Pfam" id="PF20431">
    <property type="entry name" value="E_motif"/>
    <property type="match status" value="1"/>
</dbReference>
<feature type="repeat" description="PPR" evidence="3">
    <location>
        <begin position="51"/>
        <end position="81"/>
    </location>
</feature>
<evidence type="ECO:0000256" key="2">
    <source>
        <dbReference type="ARBA" id="ARBA00022737"/>
    </source>
</evidence>
<comment type="caution">
    <text evidence="5">The sequence shown here is derived from an EMBL/GenBank/DDBJ whole genome shotgun (WGS) entry which is preliminary data.</text>
</comment>
<comment type="similarity">
    <text evidence="1">Belongs to the PPR family. PCMP-H subfamily.</text>
</comment>
<dbReference type="GO" id="GO:0009451">
    <property type="term" value="P:RNA modification"/>
    <property type="evidence" value="ECO:0007669"/>
    <property type="project" value="InterPro"/>
</dbReference>
<dbReference type="PROSITE" id="PS51375">
    <property type="entry name" value="PPR"/>
    <property type="match status" value="7"/>
</dbReference>
<dbReference type="InterPro" id="IPR011990">
    <property type="entry name" value="TPR-like_helical_dom_sf"/>
</dbReference>
<dbReference type="Proteomes" id="UP001154282">
    <property type="component" value="Unassembled WGS sequence"/>
</dbReference>
<dbReference type="FunFam" id="1.25.40.10:FF:000031">
    <property type="entry name" value="Pentatricopeptide repeat-containing protein mitochondrial"/>
    <property type="match status" value="1"/>
</dbReference>
<dbReference type="GO" id="GO:0008270">
    <property type="term" value="F:zinc ion binding"/>
    <property type="evidence" value="ECO:0007669"/>
    <property type="project" value="InterPro"/>
</dbReference>
<dbReference type="FunFam" id="1.25.40.10:FF:000366">
    <property type="entry name" value="Pentatricopeptide (PPR) repeat-containing protein"/>
    <property type="match status" value="1"/>
</dbReference>
<dbReference type="InterPro" id="IPR002885">
    <property type="entry name" value="PPR_rpt"/>
</dbReference>
<name>A0AAV0PJ48_9ROSI</name>
<organism evidence="5 6">
    <name type="scientific">Linum tenue</name>
    <dbReference type="NCBI Taxonomy" id="586396"/>
    <lineage>
        <taxon>Eukaryota</taxon>
        <taxon>Viridiplantae</taxon>
        <taxon>Streptophyta</taxon>
        <taxon>Embryophyta</taxon>
        <taxon>Tracheophyta</taxon>
        <taxon>Spermatophyta</taxon>
        <taxon>Magnoliopsida</taxon>
        <taxon>eudicotyledons</taxon>
        <taxon>Gunneridae</taxon>
        <taxon>Pentapetalae</taxon>
        <taxon>rosids</taxon>
        <taxon>fabids</taxon>
        <taxon>Malpighiales</taxon>
        <taxon>Linaceae</taxon>
        <taxon>Linum</taxon>
    </lineage>
</organism>
<evidence type="ECO:0000256" key="1">
    <source>
        <dbReference type="ARBA" id="ARBA00006643"/>
    </source>
</evidence>
<feature type="repeat" description="PPR" evidence="3">
    <location>
        <begin position="82"/>
        <end position="116"/>
    </location>
</feature>
<dbReference type="PANTHER" id="PTHR47926">
    <property type="entry name" value="PENTATRICOPEPTIDE REPEAT-CONTAINING PROTEIN"/>
    <property type="match status" value="1"/>
</dbReference>
<reference evidence="5" key="1">
    <citation type="submission" date="2022-08" db="EMBL/GenBank/DDBJ databases">
        <authorList>
            <person name="Gutierrez-Valencia J."/>
        </authorList>
    </citation>
    <scope>NUCLEOTIDE SEQUENCE</scope>
</reference>
<dbReference type="AlphaFoldDB" id="A0AAV0PJ48"/>
<feature type="repeat" description="PPR" evidence="3">
    <location>
        <begin position="184"/>
        <end position="218"/>
    </location>
</feature>
<feature type="repeat" description="PPR" evidence="3">
    <location>
        <begin position="386"/>
        <end position="420"/>
    </location>
</feature>
<evidence type="ECO:0000313" key="6">
    <source>
        <dbReference type="Proteomes" id="UP001154282"/>
    </source>
</evidence>
<gene>
    <name evidence="5" type="ORF">LITE_LOCUS38629</name>
</gene>
<dbReference type="InterPro" id="IPR032867">
    <property type="entry name" value="DYW_dom"/>
</dbReference>
<dbReference type="Pfam" id="PF14432">
    <property type="entry name" value="DYW_deaminase"/>
    <property type="match status" value="1"/>
</dbReference>
<feature type="repeat" description="PPR" evidence="3">
    <location>
        <begin position="625"/>
        <end position="659"/>
    </location>
</feature>
<dbReference type="NCBIfam" id="TIGR00756">
    <property type="entry name" value="PPR"/>
    <property type="match status" value="8"/>
</dbReference>
<dbReference type="FunFam" id="1.25.40.10:FF:000351">
    <property type="entry name" value="Pentatricopeptide repeat-containing protein"/>
    <property type="match status" value="1"/>
</dbReference>
<evidence type="ECO:0000256" key="3">
    <source>
        <dbReference type="PROSITE-ProRule" id="PRU00708"/>
    </source>
</evidence>
<dbReference type="EMBL" id="CAMGYJ010000009">
    <property type="protein sequence ID" value="CAI0470625.1"/>
    <property type="molecule type" value="Genomic_DNA"/>
</dbReference>
<protein>
    <recommendedName>
        <fullName evidence="4">DYW domain-containing protein</fullName>
    </recommendedName>
</protein>
<proteinExistence type="inferred from homology"/>